<evidence type="ECO:0000259" key="2">
    <source>
        <dbReference type="SMART" id="SM00849"/>
    </source>
</evidence>
<dbReference type="EMBL" id="SGPJ01000002">
    <property type="protein sequence ID" value="THH02797.1"/>
    <property type="molecule type" value="Genomic_DNA"/>
</dbReference>
<feature type="region of interest" description="Disordered" evidence="1">
    <location>
        <begin position="1"/>
        <end position="21"/>
    </location>
</feature>
<organism evidence="3 4">
    <name type="scientific">Hermanssonia centrifuga</name>
    <dbReference type="NCBI Taxonomy" id="98765"/>
    <lineage>
        <taxon>Eukaryota</taxon>
        <taxon>Fungi</taxon>
        <taxon>Dikarya</taxon>
        <taxon>Basidiomycota</taxon>
        <taxon>Agaricomycotina</taxon>
        <taxon>Agaricomycetes</taxon>
        <taxon>Polyporales</taxon>
        <taxon>Meruliaceae</taxon>
        <taxon>Hermanssonia</taxon>
    </lineage>
</organism>
<sequence>MEDDSVEKASTHRQPGGHCPKKAAFRATRLTPTVFLVNEHSDIYDERPFIYVKTISSANALLILDTGCGGATDKPDIKVTSLREFLETCDVEDNEGKPLNVGGKMQYVVVLSHCHYDHILGVEDFALDSPILASQHSPSFVSPDHLPEHSLCHALHIKTPKYTATLVPHLHTIQADYSTPTPNYSTSLGVVVHHTPGHTPDELTLWDESERMLYVGDTVYEWEHIIFPKEGSIVQWLQSMDALIELVGTSEARICCGHVTAGRPAKDVLTAAKAFMMDVLSEKENVRSRFEKRGEVSVEYVQAGSRFSLICPERLVVVARQKVLAA</sequence>
<feature type="domain" description="Metallo-beta-lactamase" evidence="2">
    <location>
        <begin position="47"/>
        <end position="258"/>
    </location>
</feature>
<feature type="compositionally biased region" description="Basic and acidic residues" evidence="1">
    <location>
        <begin position="1"/>
        <end position="10"/>
    </location>
</feature>
<evidence type="ECO:0000256" key="1">
    <source>
        <dbReference type="SAM" id="MobiDB-lite"/>
    </source>
</evidence>
<comment type="caution">
    <text evidence="3">The sequence shown here is derived from an EMBL/GenBank/DDBJ whole genome shotgun (WGS) entry which is preliminary data.</text>
</comment>
<dbReference type="PANTHER" id="PTHR42951:SF4">
    <property type="entry name" value="ACYL-COENZYME A THIOESTERASE MBLAC2"/>
    <property type="match status" value="1"/>
</dbReference>
<keyword evidence="4" id="KW-1185">Reference proteome</keyword>
<dbReference type="InterPro" id="IPR050855">
    <property type="entry name" value="NDM-1-like"/>
</dbReference>
<name>A0A4S4KW18_9APHY</name>
<evidence type="ECO:0000313" key="3">
    <source>
        <dbReference type="EMBL" id="THH02797.1"/>
    </source>
</evidence>
<dbReference type="SMART" id="SM00849">
    <property type="entry name" value="Lactamase_B"/>
    <property type="match status" value="1"/>
</dbReference>
<proteinExistence type="predicted"/>
<dbReference type="Proteomes" id="UP000309038">
    <property type="component" value="Unassembled WGS sequence"/>
</dbReference>
<dbReference type="SUPFAM" id="SSF56281">
    <property type="entry name" value="Metallo-hydrolase/oxidoreductase"/>
    <property type="match status" value="1"/>
</dbReference>
<dbReference type="Pfam" id="PF00753">
    <property type="entry name" value="Lactamase_B"/>
    <property type="match status" value="2"/>
</dbReference>
<dbReference type="AlphaFoldDB" id="A0A4S4KW18"/>
<reference evidence="3 4" key="1">
    <citation type="submission" date="2019-02" db="EMBL/GenBank/DDBJ databases">
        <title>Genome sequencing of the rare red list fungi Phlebia centrifuga.</title>
        <authorList>
            <person name="Buettner E."/>
            <person name="Kellner H."/>
        </authorList>
    </citation>
    <scope>NUCLEOTIDE SEQUENCE [LARGE SCALE GENOMIC DNA]</scope>
    <source>
        <strain evidence="3 4">DSM 108282</strain>
    </source>
</reference>
<protein>
    <recommendedName>
        <fullName evidence="2">Metallo-beta-lactamase domain-containing protein</fullName>
    </recommendedName>
</protein>
<gene>
    <name evidence="3" type="ORF">EW026_g117</name>
</gene>
<dbReference type="InterPro" id="IPR036866">
    <property type="entry name" value="RibonucZ/Hydroxyglut_hydro"/>
</dbReference>
<evidence type="ECO:0000313" key="4">
    <source>
        <dbReference type="Proteomes" id="UP000309038"/>
    </source>
</evidence>
<dbReference type="PANTHER" id="PTHR42951">
    <property type="entry name" value="METALLO-BETA-LACTAMASE DOMAIN-CONTAINING"/>
    <property type="match status" value="1"/>
</dbReference>
<dbReference type="InterPro" id="IPR001279">
    <property type="entry name" value="Metallo-B-lactamas"/>
</dbReference>
<accession>A0A4S4KW18</accession>
<dbReference type="Gene3D" id="3.60.15.10">
    <property type="entry name" value="Ribonuclease Z/Hydroxyacylglutathione hydrolase-like"/>
    <property type="match status" value="1"/>
</dbReference>